<dbReference type="EMBL" id="WIVV01000043">
    <property type="protein sequence ID" value="MQU43063.1"/>
    <property type="molecule type" value="Genomic_DNA"/>
</dbReference>
<comment type="caution">
    <text evidence="1">The sequence shown here is derived from an EMBL/GenBank/DDBJ whole genome shotgun (WGS) entry which is preliminary data.</text>
</comment>
<evidence type="ECO:0000313" key="1">
    <source>
        <dbReference type="EMBL" id="MQU43063.1"/>
    </source>
</evidence>
<dbReference type="AlphaFoldDB" id="A0A6I1WQT9"/>
<dbReference type="Proteomes" id="UP000466863">
    <property type="component" value="Unassembled WGS sequence"/>
</dbReference>
<evidence type="ECO:0000313" key="2">
    <source>
        <dbReference type="Proteomes" id="UP000466863"/>
    </source>
</evidence>
<sequence>MSKPSFSSADFTSALLGLLPRGRVWPKELSSIQAQAASCFAPTFQRISDKAVDLIADAFPGTTSDLLSEWELTLGLPDACTVPGSQTIAERQRAVAEKISAAGGPQRSYYLQMATQLGITAIIDEFQTACVGPTSAGDFLYGDGWPWSWIVSVDTDYYGTLPAATLNCRLGLEAPEYTTVELGFGKDVVQGIALQVDQLFNAINYVMPAAVAGIEDL</sequence>
<dbReference type="RefSeq" id="WP_153356105.1">
    <property type="nucleotide sequence ID" value="NZ_JBQQKR010000068.1"/>
</dbReference>
<proteinExistence type="predicted"/>
<protein>
    <submittedName>
        <fullName evidence="1">DUF2313 domain-containing protein</fullName>
    </submittedName>
</protein>
<dbReference type="Pfam" id="PF10076">
    <property type="entry name" value="Phage_Mu_Gp48"/>
    <property type="match status" value="1"/>
</dbReference>
<gene>
    <name evidence="1" type="ORF">GHO28_11200</name>
</gene>
<name>A0A6I1WQT9_9PSED</name>
<dbReference type="InterPro" id="IPR018755">
    <property type="entry name" value="Phage_Mu_Gp48"/>
</dbReference>
<reference evidence="1 2" key="1">
    <citation type="submission" date="2019-10" db="EMBL/GenBank/DDBJ databases">
        <title>Evaluation of single-gene subtyping targets for Pseudomonas.</title>
        <authorList>
            <person name="Reichler S.J."/>
            <person name="Orsi R.H."/>
            <person name="Wiedmann M."/>
            <person name="Martin N.H."/>
            <person name="Murphy S.I."/>
        </authorList>
    </citation>
    <scope>NUCLEOTIDE SEQUENCE [LARGE SCALE GENOMIC DNA]</scope>
    <source>
        <strain evidence="1 2">FSL R10-1876</strain>
    </source>
</reference>
<accession>A0A6I1WQT9</accession>
<organism evidence="1 2">
    <name type="scientific">Pseudomonas helleri</name>
    <dbReference type="NCBI Taxonomy" id="1608996"/>
    <lineage>
        <taxon>Bacteria</taxon>
        <taxon>Pseudomonadati</taxon>
        <taxon>Pseudomonadota</taxon>
        <taxon>Gammaproteobacteria</taxon>
        <taxon>Pseudomonadales</taxon>
        <taxon>Pseudomonadaceae</taxon>
        <taxon>Pseudomonas</taxon>
    </lineage>
</organism>